<dbReference type="Proteomes" id="UP000500826">
    <property type="component" value="Chromosome"/>
</dbReference>
<keyword evidence="6" id="KW-0067">ATP-binding</keyword>
<keyword evidence="5 9" id="KW-0418">Kinase</keyword>
<keyword evidence="3" id="KW-0808">Transferase</keyword>
<dbReference type="InterPro" id="IPR005467">
    <property type="entry name" value="His_kinase_dom"/>
</dbReference>
<dbReference type="InterPro" id="IPR036890">
    <property type="entry name" value="HATPase_C_sf"/>
</dbReference>
<evidence type="ECO:0000313" key="9">
    <source>
        <dbReference type="EMBL" id="QJW84476.1"/>
    </source>
</evidence>
<reference evidence="9 10" key="1">
    <citation type="submission" date="2020-05" db="EMBL/GenBank/DDBJ databases">
        <title>Ramlibacter rhizophilus sp. nov., isolated from rhizosphere soil of national flower Mugunghwa from South Korea.</title>
        <authorList>
            <person name="Zheng-Fei Y."/>
            <person name="Huan T."/>
        </authorList>
    </citation>
    <scope>NUCLEOTIDE SEQUENCE [LARGE SCALE GENOMIC DNA]</scope>
    <source>
        <strain evidence="9 10">H242</strain>
    </source>
</reference>
<reference evidence="9 10" key="2">
    <citation type="submission" date="2020-05" db="EMBL/GenBank/DDBJ databases">
        <authorList>
            <person name="Khan S.A."/>
            <person name="Jeon C.O."/>
            <person name="Chun B.H."/>
        </authorList>
    </citation>
    <scope>NUCLEOTIDE SEQUENCE [LARGE SCALE GENOMIC DNA]</scope>
    <source>
        <strain evidence="9 10">H242</strain>
    </source>
</reference>
<keyword evidence="7" id="KW-0902">Two-component regulatory system</keyword>
<evidence type="ECO:0000256" key="2">
    <source>
        <dbReference type="ARBA" id="ARBA00012438"/>
    </source>
</evidence>
<dbReference type="InterPro" id="IPR050351">
    <property type="entry name" value="BphY/WalK/GraS-like"/>
</dbReference>
<dbReference type="EMBL" id="CP053418">
    <property type="protein sequence ID" value="QJW84476.1"/>
    <property type="molecule type" value="Genomic_DNA"/>
</dbReference>
<proteinExistence type="predicted"/>
<dbReference type="SUPFAM" id="SSF55874">
    <property type="entry name" value="ATPase domain of HSP90 chaperone/DNA topoisomerase II/histidine kinase"/>
    <property type="match status" value="1"/>
</dbReference>
<gene>
    <name evidence="9" type="ORF">HK414_14280</name>
</gene>
<name>A0ABX6P2Y0_9BURK</name>
<dbReference type="GO" id="GO:0016301">
    <property type="term" value="F:kinase activity"/>
    <property type="evidence" value="ECO:0007669"/>
    <property type="project" value="UniProtKB-KW"/>
</dbReference>
<dbReference type="PANTHER" id="PTHR42878">
    <property type="entry name" value="TWO-COMPONENT HISTIDINE KINASE"/>
    <property type="match status" value="1"/>
</dbReference>
<dbReference type="PANTHER" id="PTHR42878:SF7">
    <property type="entry name" value="SENSOR HISTIDINE KINASE GLRK"/>
    <property type="match status" value="1"/>
</dbReference>
<keyword evidence="4" id="KW-0547">Nucleotide-binding</keyword>
<dbReference type="InterPro" id="IPR003594">
    <property type="entry name" value="HATPase_dom"/>
</dbReference>
<organism evidence="9 10">
    <name type="scientific">Ramlibacter terrae</name>
    <dbReference type="NCBI Taxonomy" id="2732511"/>
    <lineage>
        <taxon>Bacteria</taxon>
        <taxon>Pseudomonadati</taxon>
        <taxon>Pseudomonadota</taxon>
        <taxon>Betaproteobacteria</taxon>
        <taxon>Burkholderiales</taxon>
        <taxon>Comamonadaceae</taxon>
        <taxon>Ramlibacter</taxon>
    </lineage>
</organism>
<sequence length="131" mass="14310">MTLDEVSARPIDASAFRYLSAAEVVQQAVEEYSYDSDTARDKVSVSVTDDFTFKGDETAYLFVLFNLIKNALYYLAPYPQTRVTITVGAQQVRVRDNGPGMSADVLHGLFEPFRSVGKSGGTGRGWPTASA</sequence>
<evidence type="ECO:0000256" key="4">
    <source>
        <dbReference type="ARBA" id="ARBA00022741"/>
    </source>
</evidence>
<dbReference type="EC" id="2.7.13.3" evidence="2"/>
<feature type="domain" description="Histidine kinase" evidence="8">
    <location>
        <begin position="1"/>
        <end position="131"/>
    </location>
</feature>
<evidence type="ECO:0000256" key="3">
    <source>
        <dbReference type="ARBA" id="ARBA00022679"/>
    </source>
</evidence>
<evidence type="ECO:0000259" key="8">
    <source>
        <dbReference type="PROSITE" id="PS50109"/>
    </source>
</evidence>
<evidence type="ECO:0000256" key="7">
    <source>
        <dbReference type="ARBA" id="ARBA00023012"/>
    </source>
</evidence>
<keyword evidence="10" id="KW-1185">Reference proteome</keyword>
<evidence type="ECO:0000256" key="5">
    <source>
        <dbReference type="ARBA" id="ARBA00022777"/>
    </source>
</evidence>
<evidence type="ECO:0000256" key="6">
    <source>
        <dbReference type="ARBA" id="ARBA00022840"/>
    </source>
</evidence>
<accession>A0ABX6P2Y0</accession>
<protein>
    <recommendedName>
        <fullName evidence="2">histidine kinase</fullName>
        <ecNumber evidence="2">2.7.13.3</ecNumber>
    </recommendedName>
</protein>
<evidence type="ECO:0000256" key="1">
    <source>
        <dbReference type="ARBA" id="ARBA00000085"/>
    </source>
</evidence>
<dbReference type="CDD" id="cd00075">
    <property type="entry name" value="HATPase"/>
    <property type="match status" value="1"/>
</dbReference>
<comment type="catalytic activity">
    <reaction evidence="1">
        <text>ATP + protein L-histidine = ADP + protein N-phospho-L-histidine.</text>
        <dbReference type="EC" id="2.7.13.3"/>
    </reaction>
</comment>
<dbReference type="Pfam" id="PF02518">
    <property type="entry name" value="HATPase_c"/>
    <property type="match status" value="1"/>
</dbReference>
<dbReference type="Gene3D" id="3.30.565.10">
    <property type="entry name" value="Histidine kinase-like ATPase, C-terminal domain"/>
    <property type="match status" value="1"/>
</dbReference>
<evidence type="ECO:0000313" key="10">
    <source>
        <dbReference type="Proteomes" id="UP000500826"/>
    </source>
</evidence>
<dbReference type="PROSITE" id="PS50109">
    <property type="entry name" value="HIS_KIN"/>
    <property type="match status" value="1"/>
</dbReference>